<dbReference type="Proteomes" id="UP001500975">
    <property type="component" value="Unassembled WGS sequence"/>
</dbReference>
<keyword evidence="2" id="KW-1133">Transmembrane helix</keyword>
<reference evidence="4" key="1">
    <citation type="journal article" date="2019" name="Int. J. Syst. Evol. Microbiol.">
        <title>The Global Catalogue of Microorganisms (GCM) 10K type strain sequencing project: providing services to taxonomists for standard genome sequencing and annotation.</title>
        <authorList>
            <consortium name="The Broad Institute Genomics Platform"/>
            <consortium name="The Broad Institute Genome Sequencing Center for Infectious Disease"/>
            <person name="Wu L."/>
            <person name="Ma J."/>
        </authorList>
    </citation>
    <scope>NUCLEOTIDE SEQUENCE [LARGE SCALE GENOMIC DNA]</scope>
    <source>
        <strain evidence="4">JCM 17804</strain>
    </source>
</reference>
<evidence type="ECO:0000313" key="3">
    <source>
        <dbReference type="EMBL" id="GAA4340118.1"/>
    </source>
</evidence>
<keyword evidence="4" id="KW-1185">Reference proteome</keyword>
<keyword evidence="2" id="KW-0812">Transmembrane</keyword>
<feature type="transmembrane region" description="Helical" evidence="2">
    <location>
        <begin position="18"/>
        <end position="36"/>
    </location>
</feature>
<accession>A0ABP8HJJ2</accession>
<evidence type="ECO:0000256" key="2">
    <source>
        <dbReference type="SAM" id="Phobius"/>
    </source>
</evidence>
<comment type="caution">
    <text evidence="3">The sequence shown here is derived from an EMBL/GenBank/DDBJ whole genome shotgun (WGS) entry which is preliminary data.</text>
</comment>
<feature type="region of interest" description="Disordered" evidence="1">
    <location>
        <begin position="41"/>
        <end position="65"/>
    </location>
</feature>
<evidence type="ECO:0000256" key="1">
    <source>
        <dbReference type="SAM" id="MobiDB-lite"/>
    </source>
</evidence>
<sequence>MNKYPGDPAAGRAFRRMALLLAILVIGGVAALFVWIKEPAGTTIEPTGGPEAAGASGGVARQPAE</sequence>
<dbReference type="EMBL" id="BAABGJ010000016">
    <property type="protein sequence ID" value="GAA4340118.1"/>
    <property type="molecule type" value="Genomic_DNA"/>
</dbReference>
<keyword evidence="2" id="KW-0472">Membrane</keyword>
<dbReference type="RefSeq" id="WP_345537571.1">
    <property type="nucleotide sequence ID" value="NZ_BAABGJ010000016.1"/>
</dbReference>
<proteinExistence type="predicted"/>
<protein>
    <submittedName>
        <fullName evidence="3">Uncharacterized protein</fullName>
    </submittedName>
</protein>
<evidence type="ECO:0000313" key="4">
    <source>
        <dbReference type="Proteomes" id="UP001500975"/>
    </source>
</evidence>
<gene>
    <name evidence="3" type="ORF">GCM10023165_19860</name>
</gene>
<name>A0ABP8HJJ2_9BURK</name>
<organism evidence="3 4">
    <name type="scientific">Variovorax defluvii</name>
    <dbReference type="NCBI Taxonomy" id="913761"/>
    <lineage>
        <taxon>Bacteria</taxon>
        <taxon>Pseudomonadati</taxon>
        <taxon>Pseudomonadota</taxon>
        <taxon>Betaproteobacteria</taxon>
        <taxon>Burkholderiales</taxon>
        <taxon>Comamonadaceae</taxon>
        <taxon>Variovorax</taxon>
    </lineage>
</organism>